<dbReference type="PANTHER" id="PTHR19308">
    <property type="entry name" value="PHOSPHATIDYLCHOLINE TRANSFER PROTEIN"/>
    <property type="match status" value="1"/>
</dbReference>
<dbReference type="EMBL" id="MKGL01000439">
    <property type="protein sequence ID" value="RNE98735.1"/>
    <property type="molecule type" value="Genomic_DNA"/>
</dbReference>
<dbReference type="Proteomes" id="UP000283634">
    <property type="component" value="Unassembled WGS sequence"/>
</dbReference>
<dbReference type="RefSeq" id="XP_029234805.1">
    <property type="nucleotide sequence ID" value="XM_029385328.1"/>
</dbReference>
<gene>
    <name evidence="2" type="ORF">TraAM80_08585</name>
</gene>
<dbReference type="GeneID" id="40332518"/>
<dbReference type="OrthoDB" id="5403181at2759"/>
<dbReference type="AlphaFoldDB" id="A0A422MZR8"/>
<dbReference type="GO" id="GO:0008289">
    <property type="term" value="F:lipid binding"/>
    <property type="evidence" value="ECO:0007669"/>
    <property type="project" value="InterPro"/>
</dbReference>
<evidence type="ECO:0000259" key="1">
    <source>
        <dbReference type="PROSITE" id="PS50848"/>
    </source>
</evidence>
<dbReference type="PROSITE" id="PS50848">
    <property type="entry name" value="START"/>
    <property type="match status" value="1"/>
</dbReference>
<protein>
    <recommendedName>
        <fullName evidence="1">START domain-containing protein</fullName>
    </recommendedName>
</protein>
<comment type="caution">
    <text evidence="2">The sequence shown here is derived from an EMBL/GenBank/DDBJ whole genome shotgun (WGS) entry which is preliminary data.</text>
</comment>
<dbReference type="SUPFAM" id="SSF55961">
    <property type="entry name" value="Bet v1-like"/>
    <property type="match status" value="1"/>
</dbReference>
<organism evidence="2 3">
    <name type="scientific">Trypanosoma rangeli</name>
    <dbReference type="NCBI Taxonomy" id="5698"/>
    <lineage>
        <taxon>Eukaryota</taxon>
        <taxon>Discoba</taxon>
        <taxon>Euglenozoa</taxon>
        <taxon>Kinetoplastea</taxon>
        <taxon>Metakinetoplastina</taxon>
        <taxon>Trypanosomatida</taxon>
        <taxon>Trypanosomatidae</taxon>
        <taxon>Trypanosoma</taxon>
        <taxon>Herpetosoma</taxon>
    </lineage>
</organism>
<dbReference type="SMART" id="SM00234">
    <property type="entry name" value="START"/>
    <property type="match status" value="1"/>
</dbReference>
<name>A0A422MZR8_TRYRA</name>
<reference evidence="2 3" key="1">
    <citation type="journal article" date="2018" name="BMC Genomics">
        <title>Genomic comparison of Trypanosoma conorhini and Trypanosoma rangeli to Trypanosoma cruzi strains of high and low virulence.</title>
        <authorList>
            <person name="Bradwell K.R."/>
            <person name="Koparde V.N."/>
            <person name="Matveyev A.V."/>
            <person name="Serrano M.G."/>
            <person name="Alves J.M."/>
            <person name="Parikh H."/>
            <person name="Huang B."/>
            <person name="Lee V."/>
            <person name="Espinosa-Alvarez O."/>
            <person name="Ortiz P.A."/>
            <person name="Costa-Martins A.G."/>
            <person name="Teixeira M.M."/>
            <person name="Buck G.A."/>
        </authorList>
    </citation>
    <scope>NUCLEOTIDE SEQUENCE [LARGE SCALE GENOMIC DNA]</scope>
    <source>
        <strain evidence="2 3">AM80</strain>
    </source>
</reference>
<dbReference type="InterPro" id="IPR023393">
    <property type="entry name" value="START-like_dom_sf"/>
</dbReference>
<feature type="domain" description="START" evidence="1">
    <location>
        <begin position="74"/>
        <end position="257"/>
    </location>
</feature>
<sequence>MFRKRHVKDGNADAEEPVSVVYKTPFPITGPEVQHGGRTYRLVTKADFVAFRSFAKSLDGFEMQYNNRDECIVWNKKVEREPMRIIKVFGILHGVSPETLYDMLQDAMFRPLWDNYRIEAFRIAKLDEHNDIGYYAAKSPVPGVANRDFVNQRAWINAGNDEYIIFNTSVPHRDVPLDYLKVNKISSDTVVRGISKITGYLVCPWTDRKGGHGCCLTYITQCDPGGWIPAPLTNIITTRFAPKTIKTVSHAAVRFLEWLPKQENYIRDWPTFAEPLETQEQNDTISFAKEKWGPQTCSERSSHSAYKG</sequence>
<accession>A0A422MZR8</accession>
<evidence type="ECO:0000313" key="2">
    <source>
        <dbReference type="EMBL" id="RNE98735.1"/>
    </source>
</evidence>
<dbReference type="Gene3D" id="3.30.530.20">
    <property type="match status" value="1"/>
</dbReference>
<dbReference type="CDD" id="cd08871">
    <property type="entry name" value="START_STARD10-like"/>
    <property type="match status" value="1"/>
</dbReference>
<dbReference type="VEuPathDB" id="TriTrypDB:TRSC58_01614"/>
<dbReference type="Pfam" id="PF01852">
    <property type="entry name" value="START"/>
    <property type="match status" value="1"/>
</dbReference>
<keyword evidence="3" id="KW-1185">Reference proteome</keyword>
<dbReference type="InterPro" id="IPR041951">
    <property type="entry name" value="STARD10_START"/>
</dbReference>
<evidence type="ECO:0000313" key="3">
    <source>
        <dbReference type="Proteomes" id="UP000283634"/>
    </source>
</evidence>
<dbReference type="OMA" id="CRMECKD"/>
<dbReference type="PANTHER" id="PTHR19308:SF40">
    <property type="entry name" value="START DOMAIN-CONTAINING PROTEIN"/>
    <property type="match status" value="1"/>
</dbReference>
<dbReference type="InterPro" id="IPR051213">
    <property type="entry name" value="START_lipid_transfer"/>
</dbReference>
<proteinExistence type="predicted"/>
<dbReference type="InterPro" id="IPR002913">
    <property type="entry name" value="START_lipid-bd_dom"/>
</dbReference>
<dbReference type="GO" id="GO:0005737">
    <property type="term" value="C:cytoplasm"/>
    <property type="evidence" value="ECO:0007669"/>
    <property type="project" value="UniProtKB-ARBA"/>
</dbReference>